<evidence type="ECO:0000256" key="4">
    <source>
        <dbReference type="ARBA" id="ARBA00032089"/>
    </source>
</evidence>
<dbReference type="AlphaFoldDB" id="A0A137RHB9"/>
<comment type="caution">
    <text evidence="7">The sequence shown here is derived from an EMBL/GenBank/DDBJ whole genome shotgun (WGS) entry which is preliminary data.</text>
</comment>
<sequence>MQQIIYFFIRNKNFLLFAVLFTISVALTIQTHNYHNDKYISSANFITGGIYTFRNNITDYFNLGKENEQLLQENLMLRKKLDQFKEVIAVEKLDSTVLPNKFSYFTARVINNNYSKTKNQLTIDKGRKDSIKIDLGVISSKGIVGIVSDVSENYATVQSILNTQSRINAKHKNSGHFGSLKWNTENPNVVQLVDIPRLAPLAKGDTIVTGGRSTIFPEGILIGTVKDFHLDNDDNYYYVNIDLFNDMTSLEHVYLIENNEAAEILNLEKGVEDVEQ</sequence>
<dbReference type="Proteomes" id="UP000070138">
    <property type="component" value="Unassembled WGS sequence"/>
</dbReference>
<evidence type="ECO:0000313" key="7">
    <source>
        <dbReference type="EMBL" id="KXN98882.1"/>
    </source>
</evidence>
<evidence type="ECO:0000256" key="5">
    <source>
        <dbReference type="PIRNR" id="PIRNR038471"/>
    </source>
</evidence>
<dbReference type="InterPro" id="IPR042177">
    <property type="entry name" value="Cell/Rod_1"/>
</dbReference>
<evidence type="ECO:0000256" key="2">
    <source>
        <dbReference type="ARBA" id="ARBA00013855"/>
    </source>
</evidence>
<dbReference type="NCBIfam" id="NF010532">
    <property type="entry name" value="PRK13922.9-3"/>
    <property type="match status" value="1"/>
</dbReference>
<protein>
    <recommendedName>
        <fullName evidence="2 5">Cell shape-determining protein MreC</fullName>
    </recommendedName>
    <alternativeName>
        <fullName evidence="4 5">Cell shape protein MreC</fullName>
    </alternativeName>
</protein>
<dbReference type="GO" id="GO:0005886">
    <property type="term" value="C:plasma membrane"/>
    <property type="evidence" value="ECO:0007669"/>
    <property type="project" value="TreeGrafter"/>
</dbReference>
<dbReference type="InterPro" id="IPR042175">
    <property type="entry name" value="Cell/Rod_MreC_2"/>
</dbReference>
<organism evidence="7 8">
    <name type="scientific">Aequorivita aquimaris</name>
    <dbReference type="NCBI Taxonomy" id="1548749"/>
    <lineage>
        <taxon>Bacteria</taxon>
        <taxon>Pseudomonadati</taxon>
        <taxon>Bacteroidota</taxon>
        <taxon>Flavobacteriia</taxon>
        <taxon>Flavobacteriales</taxon>
        <taxon>Flavobacteriaceae</taxon>
        <taxon>Aequorivita</taxon>
    </lineage>
</organism>
<reference evidence="8" key="1">
    <citation type="submission" date="2014-10" db="EMBL/GenBank/DDBJ databases">
        <title>Genome sequencing of Vitellibacter sp. D-24.</title>
        <authorList>
            <person name="Thevarajoo S."/>
            <person name="Selvaratnam C."/>
            <person name="Goh K.M."/>
            <person name="Chong C.S."/>
        </authorList>
    </citation>
    <scope>NUCLEOTIDE SEQUENCE [LARGE SCALE GENOMIC DNA]</scope>
    <source>
        <strain evidence="8">D-24</strain>
    </source>
</reference>
<keyword evidence="8" id="KW-1185">Reference proteome</keyword>
<comment type="function">
    <text evidence="5">Involved in formation and maintenance of cell shape.</text>
</comment>
<evidence type="ECO:0000313" key="8">
    <source>
        <dbReference type="Proteomes" id="UP000070138"/>
    </source>
</evidence>
<reference evidence="7 8" key="2">
    <citation type="journal article" date="2016" name="Int. J. Syst. Evol. Microbiol.">
        <title>Vitellibacter aquimaris sp. nov., a marine bacterium isolated from seawater.</title>
        <authorList>
            <person name="Thevarajoo S."/>
            <person name="Selvaratnam C."/>
            <person name="Goh K.M."/>
            <person name="Hong K.W."/>
            <person name="Chan X.Y."/>
            <person name="Chan K.G."/>
            <person name="Chong C.S."/>
        </authorList>
    </citation>
    <scope>NUCLEOTIDE SEQUENCE [LARGE SCALE GENOMIC DNA]</scope>
    <source>
        <strain evidence="7 8">D-24</strain>
    </source>
</reference>
<gene>
    <name evidence="7" type="ORF">LS48_10060</name>
</gene>
<dbReference type="PANTHER" id="PTHR34138">
    <property type="entry name" value="CELL SHAPE-DETERMINING PROTEIN MREC"/>
    <property type="match status" value="1"/>
</dbReference>
<dbReference type="PIRSF" id="PIRSF038471">
    <property type="entry name" value="MreC"/>
    <property type="match status" value="1"/>
</dbReference>
<dbReference type="EMBL" id="JRWG01000005">
    <property type="protein sequence ID" value="KXN98882.1"/>
    <property type="molecule type" value="Genomic_DNA"/>
</dbReference>
<dbReference type="PANTHER" id="PTHR34138:SF1">
    <property type="entry name" value="CELL SHAPE-DETERMINING PROTEIN MREC"/>
    <property type="match status" value="1"/>
</dbReference>
<proteinExistence type="inferred from homology"/>
<keyword evidence="3 5" id="KW-0133">Cell shape</keyword>
<evidence type="ECO:0000259" key="6">
    <source>
        <dbReference type="Pfam" id="PF04085"/>
    </source>
</evidence>
<dbReference type="RefSeq" id="WP_062622405.1">
    <property type="nucleotide sequence ID" value="NZ_JRWG01000005.1"/>
</dbReference>
<dbReference type="Gene3D" id="2.40.10.340">
    <property type="entry name" value="Rod shape-determining protein MreC, domain 1"/>
    <property type="match status" value="1"/>
</dbReference>
<comment type="similarity">
    <text evidence="1 5">Belongs to the MreC family.</text>
</comment>
<evidence type="ECO:0000256" key="1">
    <source>
        <dbReference type="ARBA" id="ARBA00009369"/>
    </source>
</evidence>
<dbReference type="PATRIC" id="fig|1548749.3.peg.2116"/>
<dbReference type="Gene3D" id="2.40.10.350">
    <property type="entry name" value="Rod shape-determining protein MreC, domain 2"/>
    <property type="match status" value="1"/>
</dbReference>
<evidence type="ECO:0000256" key="3">
    <source>
        <dbReference type="ARBA" id="ARBA00022960"/>
    </source>
</evidence>
<feature type="domain" description="Rod shape-determining protein MreC beta-barrel core" evidence="6">
    <location>
        <begin position="109"/>
        <end position="257"/>
    </location>
</feature>
<dbReference type="STRING" id="1548749.LS48_10060"/>
<dbReference type="InterPro" id="IPR055342">
    <property type="entry name" value="MreC_beta-barrel_core"/>
</dbReference>
<accession>A0A137RHB9</accession>
<dbReference type="GO" id="GO:0008360">
    <property type="term" value="P:regulation of cell shape"/>
    <property type="evidence" value="ECO:0007669"/>
    <property type="project" value="UniProtKB-KW"/>
</dbReference>
<dbReference type="OrthoDB" id="9811827at2"/>
<dbReference type="InterPro" id="IPR007221">
    <property type="entry name" value="MreC"/>
</dbReference>
<name>A0A137RHB9_9FLAO</name>
<dbReference type="Pfam" id="PF04085">
    <property type="entry name" value="MreC"/>
    <property type="match status" value="1"/>
</dbReference>